<feature type="domain" description="FAD-binding FR-type" evidence="6">
    <location>
        <begin position="224"/>
        <end position="344"/>
    </location>
</feature>
<dbReference type="Gene3D" id="2.40.30.10">
    <property type="entry name" value="Translation factors"/>
    <property type="match status" value="1"/>
</dbReference>
<dbReference type="SUPFAM" id="SSF52343">
    <property type="entry name" value="Ferredoxin reductase-like, C-terminal NADP-linked domain"/>
    <property type="match status" value="1"/>
</dbReference>
<dbReference type="EC" id="1.6.2.4" evidence="4"/>
<evidence type="ECO:0000256" key="1">
    <source>
        <dbReference type="ARBA" id="ARBA00022630"/>
    </source>
</evidence>
<keyword evidence="1" id="KW-0285">Flavoprotein</keyword>
<comment type="caution">
    <text evidence="7">The sequence shown here is derived from an EMBL/GenBank/DDBJ whole genome shotgun (WGS) entry which is preliminary data.</text>
</comment>
<proteinExistence type="predicted"/>
<dbReference type="Gene3D" id="3.40.50.80">
    <property type="entry name" value="Nucleotide-binding domain of ferredoxin-NADP reductase (FNR) module"/>
    <property type="match status" value="1"/>
</dbReference>
<dbReference type="SUPFAM" id="SSF63380">
    <property type="entry name" value="Riboflavin synthase domain-like"/>
    <property type="match status" value="1"/>
</dbReference>
<dbReference type="GO" id="GO:0010181">
    <property type="term" value="F:FMN binding"/>
    <property type="evidence" value="ECO:0007669"/>
    <property type="project" value="InterPro"/>
</dbReference>
<gene>
    <name evidence="7" type="ORF">HGR_07246</name>
</gene>
<name>F3KSM0_9BURK</name>
<keyword evidence="3" id="KW-0249">Electron transport</keyword>
<dbReference type="EMBL" id="AEGR01000052">
    <property type="protein sequence ID" value="EGI77089.1"/>
    <property type="molecule type" value="Genomic_DNA"/>
</dbReference>
<dbReference type="Pfam" id="PF00258">
    <property type="entry name" value="Flavodoxin_1"/>
    <property type="match status" value="1"/>
</dbReference>
<dbReference type="SUPFAM" id="SSF52218">
    <property type="entry name" value="Flavoproteins"/>
    <property type="match status" value="1"/>
</dbReference>
<keyword evidence="2" id="KW-0288">FMN</keyword>
<dbReference type="PANTHER" id="PTHR19384:SF17">
    <property type="entry name" value="NADPH--CYTOCHROME P450 REDUCTASE"/>
    <property type="match status" value="1"/>
</dbReference>
<dbReference type="InterPro" id="IPR001433">
    <property type="entry name" value="OxRdtase_FAD/NAD-bd"/>
</dbReference>
<dbReference type="GO" id="GO:0005829">
    <property type="term" value="C:cytosol"/>
    <property type="evidence" value="ECO:0007669"/>
    <property type="project" value="TreeGrafter"/>
</dbReference>
<dbReference type="InterPro" id="IPR008254">
    <property type="entry name" value="Flavodoxin/NO_synth"/>
</dbReference>
<dbReference type="RefSeq" id="WP_006297484.1">
    <property type="nucleotide sequence ID" value="NZ_AEGR01000052.1"/>
</dbReference>
<sequence length="506" mass="54426">MKFVQALLVLLAYGAFCALIVWRHRQRARAAAQRAQALLHSAVPGSSAGGTLWWVVHASQTGQAEALAEQTAQALHSAGLAVRLLPLGRLRREDLQGIERLLCIVSTYGEGDAPDSAAVFVRDLMEARGQADAQRADAPPRLEALKFGVLALGDLSYAQYCGFGRALDDWLQARGASPLFERIEADRMAPSALLRWREQLGTLIGAHGVAGASGVADLPDWETPPLQAWTLRARRHLNPGSAGGPVHHLEFVPEQGALPVWEAGDLAQIEVPGAPGVPRDYSIASVPADGALHLLVRQTRRTQADGSSIPGLASGWLTAAGEHGLSVKGRAMLRLRAHSAFRQGANASRPLILIGNGTGLAGLRAHIRARLVQSAQPQPQPQPVGGAGPTLWLIFGERHAATDAYYREELQAWAAQGLLRVDWVFSREQAPAQLGQRRYVQHALRDAAPELRDWVTGARGQPGAAIYVCGSLQGMAGEVDAALRDILGETDLRQLADEGRYRRDVY</sequence>
<dbReference type="Gene3D" id="3.40.50.360">
    <property type="match status" value="1"/>
</dbReference>
<dbReference type="STRING" id="887062.HGR_07246"/>
<dbReference type="CDD" id="cd06200">
    <property type="entry name" value="SiR_like1"/>
    <property type="match status" value="1"/>
</dbReference>
<dbReference type="InterPro" id="IPR029039">
    <property type="entry name" value="Flavoprotein-like_sf"/>
</dbReference>
<dbReference type="InterPro" id="IPR001709">
    <property type="entry name" value="Flavoprot_Pyr_Nucl_cyt_Rdtase"/>
</dbReference>
<feature type="domain" description="Flavodoxin-like" evidence="5">
    <location>
        <begin position="53"/>
        <end position="201"/>
    </location>
</feature>
<protein>
    <recommendedName>
        <fullName evidence="4">NADPH--hemoprotein reductase</fullName>
        <ecNumber evidence="4">1.6.2.4</ecNumber>
    </recommendedName>
</protein>
<evidence type="ECO:0000256" key="4">
    <source>
        <dbReference type="ARBA" id="ARBA00023797"/>
    </source>
</evidence>
<dbReference type="PROSITE" id="PS51384">
    <property type="entry name" value="FAD_FR"/>
    <property type="match status" value="1"/>
</dbReference>
<reference evidence="7 8" key="1">
    <citation type="journal article" date="2011" name="EMBO J.">
        <title>Structural diversity of bacterial flagellar motors.</title>
        <authorList>
            <person name="Chen S."/>
            <person name="Beeby M."/>
            <person name="Murphy G.E."/>
            <person name="Leadbetter J.R."/>
            <person name="Hendrixson D.R."/>
            <person name="Briegel A."/>
            <person name="Li Z."/>
            <person name="Shi J."/>
            <person name="Tocheva E.I."/>
            <person name="Muller A."/>
            <person name="Dobro M.J."/>
            <person name="Jensen G.J."/>
        </authorList>
    </citation>
    <scope>NUCLEOTIDE SEQUENCE [LARGE SCALE GENOMIC DNA]</scope>
    <source>
        <strain evidence="7 8">ATCC 19624</strain>
    </source>
</reference>
<evidence type="ECO:0000259" key="5">
    <source>
        <dbReference type="PROSITE" id="PS50902"/>
    </source>
</evidence>
<evidence type="ECO:0000313" key="8">
    <source>
        <dbReference type="Proteomes" id="UP000016368"/>
    </source>
</evidence>
<dbReference type="Pfam" id="PF00175">
    <property type="entry name" value="NAD_binding_1"/>
    <property type="match status" value="1"/>
</dbReference>
<dbReference type="PANTHER" id="PTHR19384">
    <property type="entry name" value="NITRIC OXIDE SYNTHASE-RELATED"/>
    <property type="match status" value="1"/>
</dbReference>
<dbReference type="PRINTS" id="PR00369">
    <property type="entry name" value="FLAVODOXIN"/>
</dbReference>
<dbReference type="InterPro" id="IPR001094">
    <property type="entry name" value="Flavdoxin-like"/>
</dbReference>
<dbReference type="InterPro" id="IPR039261">
    <property type="entry name" value="FNR_nucleotide-bd"/>
</dbReference>
<dbReference type="PRINTS" id="PR00371">
    <property type="entry name" value="FPNCR"/>
</dbReference>
<evidence type="ECO:0000256" key="3">
    <source>
        <dbReference type="ARBA" id="ARBA00022982"/>
    </source>
</evidence>
<dbReference type="Proteomes" id="UP000016368">
    <property type="component" value="Unassembled WGS sequence"/>
</dbReference>
<keyword evidence="8" id="KW-1185">Reference proteome</keyword>
<dbReference type="InterPro" id="IPR017938">
    <property type="entry name" value="Riboflavin_synthase-like_b-brl"/>
</dbReference>
<evidence type="ECO:0000313" key="7">
    <source>
        <dbReference type="EMBL" id="EGI77089.1"/>
    </source>
</evidence>
<dbReference type="InterPro" id="IPR017927">
    <property type="entry name" value="FAD-bd_FR_type"/>
</dbReference>
<dbReference type="PROSITE" id="PS50902">
    <property type="entry name" value="FLAVODOXIN_LIKE"/>
    <property type="match status" value="1"/>
</dbReference>
<dbReference type="GO" id="GO:0003958">
    <property type="term" value="F:NADPH-hemoprotein reductase activity"/>
    <property type="evidence" value="ECO:0007669"/>
    <property type="project" value="UniProtKB-EC"/>
</dbReference>
<accession>F3KSM0</accession>
<evidence type="ECO:0000259" key="6">
    <source>
        <dbReference type="PROSITE" id="PS51384"/>
    </source>
</evidence>
<evidence type="ECO:0000256" key="2">
    <source>
        <dbReference type="ARBA" id="ARBA00022643"/>
    </source>
</evidence>
<dbReference type="eggNOG" id="COG0369">
    <property type="taxonomic scope" value="Bacteria"/>
</dbReference>
<keyword evidence="3" id="KW-0813">Transport</keyword>
<dbReference type="AlphaFoldDB" id="F3KSM0"/>
<organism evidence="7 8">
    <name type="scientific">Hylemonella gracilis ATCC 19624</name>
    <dbReference type="NCBI Taxonomy" id="887062"/>
    <lineage>
        <taxon>Bacteria</taxon>
        <taxon>Pseudomonadati</taxon>
        <taxon>Pseudomonadota</taxon>
        <taxon>Betaproteobacteria</taxon>
        <taxon>Burkholderiales</taxon>
        <taxon>Comamonadaceae</taxon>
        <taxon>Hylemonella</taxon>
    </lineage>
</organism>
<dbReference type="GO" id="GO:0050660">
    <property type="term" value="F:flavin adenine dinucleotide binding"/>
    <property type="evidence" value="ECO:0007669"/>
    <property type="project" value="TreeGrafter"/>
</dbReference>